<evidence type="ECO:0000256" key="5">
    <source>
        <dbReference type="ARBA" id="ARBA00023002"/>
    </source>
</evidence>
<feature type="transmembrane region" description="Helical" evidence="7">
    <location>
        <begin position="30"/>
        <end position="49"/>
    </location>
</feature>
<evidence type="ECO:0000256" key="7">
    <source>
        <dbReference type="SAM" id="Phobius"/>
    </source>
</evidence>
<dbReference type="PRINTS" id="PR01434">
    <property type="entry name" value="NADHDHGNASE5"/>
</dbReference>
<gene>
    <name evidence="9" type="ORF">DRJ31_06960</name>
</gene>
<feature type="transmembrane region" description="Helical" evidence="7">
    <location>
        <begin position="464"/>
        <end position="483"/>
    </location>
</feature>
<dbReference type="Proteomes" id="UP000278475">
    <property type="component" value="Unassembled WGS sequence"/>
</dbReference>
<evidence type="ECO:0000259" key="8">
    <source>
        <dbReference type="Pfam" id="PF00361"/>
    </source>
</evidence>
<dbReference type="Pfam" id="PF00361">
    <property type="entry name" value="Proton_antipo_M"/>
    <property type="match status" value="1"/>
</dbReference>
<evidence type="ECO:0000256" key="3">
    <source>
        <dbReference type="ARBA" id="ARBA00022692"/>
    </source>
</evidence>
<dbReference type="GO" id="GO:0005886">
    <property type="term" value="C:plasma membrane"/>
    <property type="evidence" value="ECO:0007669"/>
    <property type="project" value="UniProtKB-SubCell"/>
</dbReference>
<feature type="transmembrane region" description="Helical" evidence="7">
    <location>
        <begin position="194"/>
        <end position="218"/>
    </location>
</feature>
<comment type="subcellular location">
    <subcellularLocation>
        <location evidence="1">Cell membrane</location>
        <topology evidence="1">Multi-pass membrane protein</topology>
    </subcellularLocation>
</comment>
<feature type="transmembrane region" description="Helical" evidence="7">
    <location>
        <begin position="99"/>
        <end position="115"/>
    </location>
</feature>
<feature type="transmembrane region" description="Helical" evidence="7">
    <location>
        <begin position="297"/>
        <end position="323"/>
    </location>
</feature>
<feature type="transmembrane region" description="Helical" evidence="7">
    <location>
        <begin position="378"/>
        <end position="402"/>
    </location>
</feature>
<feature type="transmembrane region" description="Helical" evidence="7">
    <location>
        <begin position="6"/>
        <end position="23"/>
    </location>
</feature>
<evidence type="ECO:0000256" key="4">
    <source>
        <dbReference type="ARBA" id="ARBA00022989"/>
    </source>
</evidence>
<feature type="transmembrane region" description="Helical" evidence="7">
    <location>
        <begin position="239"/>
        <end position="261"/>
    </location>
</feature>
<feature type="transmembrane region" description="Helical" evidence="7">
    <location>
        <begin position="599"/>
        <end position="619"/>
    </location>
</feature>
<dbReference type="EMBL" id="QMQV01000068">
    <property type="protein sequence ID" value="RLE48562.1"/>
    <property type="molecule type" value="Genomic_DNA"/>
</dbReference>
<protein>
    <recommendedName>
        <fullName evidence="8">NADH:quinone oxidoreductase/Mrp antiporter transmembrane domain-containing protein</fullName>
    </recommendedName>
</protein>
<keyword evidence="5" id="KW-0560">Oxidoreductase</keyword>
<dbReference type="InterPro" id="IPR001750">
    <property type="entry name" value="ND/Mrp_TM"/>
</dbReference>
<feature type="transmembrane region" description="Helical" evidence="7">
    <location>
        <begin position="267"/>
        <end position="290"/>
    </location>
</feature>
<reference evidence="9 10" key="1">
    <citation type="submission" date="2018-06" db="EMBL/GenBank/DDBJ databases">
        <title>Extensive metabolic versatility and redundancy in microbially diverse, dynamic hydrothermal sediments.</title>
        <authorList>
            <person name="Dombrowski N."/>
            <person name="Teske A."/>
            <person name="Baker B.J."/>
        </authorList>
    </citation>
    <scope>NUCLEOTIDE SEQUENCE [LARGE SCALE GENOMIC DNA]</scope>
    <source>
        <strain evidence="9">B66_G16</strain>
    </source>
</reference>
<keyword evidence="6 7" id="KW-0472">Membrane</keyword>
<evidence type="ECO:0000256" key="6">
    <source>
        <dbReference type="ARBA" id="ARBA00023136"/>
    </source>
</evidence>
<evidence type="ECO:0000256" key="1">
    <source>
        <dbReference type="ARBA" id="ARBA00004651"/>
    </source>
</evidence>
<evidence type="ECO:0000313" key="10">
    <source>
        <dbReference type="Proteomes" id="UP000278475"/>
    </source>
</evidence>
<dbReference type="InterPro" id="IPR052175">
    <property type="entry name" value="ComplexI-like_HydComp"/>
</dbReference>
<organism evidence="9 10">
    <name type="scientific">Thermoproteota archaeon</name>
    <dbReference type="NCBI Taxonomy" id="2056631"/>
    <lineage>
        <taxon>Archaea</taxon>
        <taxon>Thermoproteota</taxon>
    </lineage>
</organism>
<keyword evidence="3 7" id="KW-0812">Transmembrane</keyword>
<dbReference type="AlphaFoldDB" id="A0A497END2"/>
<evidence type="ECO:0000256" key="2">
    <source>
        <dbReference type="ARBA" id="ARBA00022475"/>
    </source>
</evidence>
<feature type="domain" description="NADH:quinone oxidoreductase/Mrp antiporter transmembrane" evidence="8">
    <location>
        <begin position="117"/>
        <end position="434"/>
    </location>
</feature>
<sequence length="620" mass="67869">MIDPAYLVIALVVAAFISLLSRVNRRIGDIIGTISVLFVLCSVIANMISPFTGRSLLDEIGFHFVVNGYTSFLAFVVALIGLMVILFSISYIEKNVSRYYFFTLITIAGLMGMSYSWNLIWLYILAEICTICSAPLIAHYMDSKSIEGAIKYLIIQIFATAFILAGIGIIYLQISHSGYSGISSLDIDFLASSRAISGTLGELGIILIFIGFAAKFPLFPIHIWLPDASTVAPATISSLLHTMMIKIAGIPAFFILFELTYVFRNPVLLWLIFCVLGVITMFVCVTLAFAQKDLKRLLAYHSVSQVGYVVVGLGIGGLGMAYFYQTGDYLWLGVASGGMVAGLFHLINHTIFKSLLFFGAGAIEYKTHTKDISKMDSLLRAMPLTGIAMLVGSLSIAGVPLFNGFNSKWMIYNSCIAAGMPIVAAIAVLACALTLASFLKLICSAFLGGSKQEKIGDPPIPMQIPLIILSILCIIFGLSPQIAVKYLLYPATLALIPKAVLPKIDPYSSLLRMFGGVWDVYWMVTLIVIGLFIGYLIYRASPKISVTITDEKLAPFTGGALKQPYLRIEETNVHPFAFEYPFRSFLDILKRVHTGVVNLYVSWIAAFVIFLIVAVLAGWI</sequence>
<feature type="transmembrane region" description="Helical" evidence="7">
    <location>
        <begin position="422"/>
        <end position="443"/>
    </location>
</feature>
<proteinExistence type="predicted"/>
<dbReference type="PANTHER" id="PTHR42682:SF4">
    <property type="entry name" value="NADH-UBIQUINONE_PLASTOQUINONE"/>
    <property type="match status" value="1"/>
</dbReference>
<keyword evidence="2" id="KW-1003">Cell membrane</keyword>
<feature type="transmembrane region" description="Helical" evidence="7">
    <location>
        <begin position="69"/>
        <end position="92"/>
    </location>
</feature>
<evidence type="ECO:0000313" key="9">
    <source>
        <dbReference type="EMBL" id="RLE48562.1"/>
    </source>
</evidence>
<dbReference type="GO" id="GO:0016491">
    <property type="term" value="F:oxidoreductase activity"/>
    <property type="evidence" value="ECO:0007669"/>
    <property type="project" value="UniProtKB-KW"/>
</dbReference>
<name>A0A497END2_9CREN</name>
<keyword evidence="4 7" id="KW-1133">Transmembrane helix</keyword>
<feature type="transmembrane region" description="Helical" evidence="7">
    <location>
        <begin position="152"/>
        <end position="174"/>
    </location>
</feature>
<accession>A0A497END2</accession>
<feature type="transmembrane region" description="Helical" evidence="7">
    <location>
        <begin position="520"/>
        <end position="538"/>
    </location>
</feature>
<comment type="caution">
    <text evidence="9">The sequence shown here is derived from an EMBL/GenBank/DDBJ whole genome shotgun (WGS) entry which is preliminary data.</text>
</comment>
<dbReference type="PANTHER" id="PTHR42682">
    <property type="entry name" value="HYDROGENASE-4 COMPONENT F"/>
    <property type="match status" value="1"/>
</dbReference>
<feature type="transmembrane region" description="Helical" evidence="7">
    <location>
        <begin position="121"/>
        <end position="140"/>
    </location>
</feature>